<dbReference type="EMBL" id="BSDZ01000010">
    <property type="protein sequence ID" value="GLI61526.1"/>
    <property type="molecule type" value="Genomic_DNA"/>
</dbReference>
<comment type="caution">
    <text evidence="3">The sequence shown here is derived from an EMBL/GenBank/DDBJ whole genome shotgun (WGS) entry which is preliminary data.</text>
</comment>
<feature type="compositionally biased region" description="Low complexity" evidence="1">
    <location>
        <begin position="235"/>
        <end position="248"/>
    </location>
</feature>
<sequence length="826" mass="84287">MSTAKVTLEILPDDVLFRVLAGAGSKAIVRAATCCKRLYALARVLQMYRCFSAAASVKGDLGDALEEACESALQGMLGCVDVALVFVANYEKLKGSLAAKVVEGLLPRLPPGTQLVGCATSGLMGVGPSGAFEVDPSGGGRIGANPGVGLLLGRMPGCSVKAFANISPSRRSVATRGGARRCATMCGKGGKMLSGSLMREAANTAVMEWLRGPVPGMDSDASTSAATPSYLAAEAAETETRAAAGAVTSKPDGEPEFPTSIGVGHDGGTAVERKDHQGPAGSGAGTAEGTRVGTARAAVAGPSARDLGLQSVWLLMAGTKVAFDLLDGPGGLLHWMQEDERALPVIAGGVSSGRGDLFFHPGRSGAAVDSAAPTCARGEGKGAEARPSRGQSRGPAAAVRGDWDPAAKGLHFVGLAIMASKATAPVSSTYSAVGSSGSGTLLGGAAGLGSRDARTPGSLAAGLKAVTSEPPQVRACALAMRGCAGLEGQPVFAGVAITREAPSWRVLAGSSEDEENDNEEDGAAVLVTVSGGLSCSSRSLAEQLRAVLSRTGSLPHLATWLARKGDDSIHSGLDVQVFRSGRVVMGPVESSLLLDNGIVAFKTSDVMSLNAITEGAKDPGAVVCCQLADITPHGCRLHLQAELPVLRSVCSSYPLLLGGRLEPCSWEGYAVMQQAAMRSGARAGPVAMVVFSCTGRGREIFGDTECEARIADQVLQKRVPFVGAYCNGELGPHVRHGYVGWSFNPLCIRPPDATEALASAIGGDDTSIIYAGPAAGCSVGSSSVVAHTRNAVFRGAPRLLVVAGDRMMPLDRTRMQGYTSVYAAVG</sequence>
<reference evidence="3 4" key="1">
    <citation type="journal article" date="2023" name="IScience">
        <title>Expanded male sex-determining region conserved during the evolution of homothallism in the green alga Volvox.</title>
        <authorList>
            <person name="Yamamoto K."/>
            <person name="Matsuzaki R."/>
            <person name="Mahakham W."/>
            <person name="Heman W."/>
            <person name="Sekimoto H."/>
            <person name="Kawachi M."/>
            <person name="Minakuchi Y."/>
            <person name="Toyoda A."/>
            <person name="Nozaki H."/>
        </authorList>
    </citation>
    <scope>NUCLEOTIDE SEQUENCE [LARGE SCALE GENOMIC DNA]</scope>
    <source>
        <strain evidence="3 4">NIES-4468</strain>
    </source>
</reference>
<feature type="region of interest" description="Disordered" evidence="1">
    <location>
        <begin position="368"/>
        <end position="398"/>
    </location>
</feature>
<evidence type="ECO:0000313" key="3">
    <source>
        <dbReference type="EMBL" id="GLI61526.1"/>
    </source>
</evidence>
<evidence type="ECO:0000256" key="1">
    <source>
        <dbReference type="SAM" id="MobiDB-lite"/>
    </source>
</evidence>
<dbReference type="InterPro" id="IPR001810">
    <property type="entry name" value="F-box_dom"/>
</dbReference>
<feature type="region of interest" description="Disordered" evidence="1">
    <location>
        <begin position="235"/>
        <end position="291"/>
    </location>
</feature>
<dbReference type="PROSITE" id="PS50181">
    <property type="entry name" value="FBOX"/>
    <property type="match status" value="1"/>
</dbReference>
<dbReference type="PANTHER" id="PTHR14939">
    <property type="entry name" value="F-BOX ONLY PROTEIN 22"/>
    <property type="match status" value="1"/>
</dbReference>
<dbReference type="PANTHER" id="PTHR14939:SF5">
    <property type="entry name" value="F-BOX ONLY PROTEIN 22"/>
    <property type="match status" value="1"/>
</dbReference>
<dbReference type="Proteomes" id="UP001165090">
    <property type="component" value="Unassembled WGS sequence"/>
</dbReference>
<protein>
    <recommendedName>
        <fullName evidence="2">F-box domain-containing protein</fullName>
    </recommendedName>
</protein>
<proteinExistence type="predicted"/>
<evidence type="ECO:0000259" key="2">
    <source>
        <dbReference type="PROSITE" id="PS50181"/>
    </source>
</evidence>
<organism evidence="3 4">
    <name type="scientific">Volvox africanus</name>
    <dbReference type="NCBI Taxonomy" id="51714"/>
    <lineage>
        <taxon>Eukaryota</taxon>
        <taxon>Viridiplantae</taxon>
        <taxon>Chlorophyta</taxon>
        <taxon>core chlorophytes</taxon>
        <taxon>Chlorophyceae</taxon>
        <taxon>CS clade</taxon>
        <taxon>Chlamydomonadales</taxon>
        <taxon>Volvocaceae</taxon>
        <taxon>Volvox</taxon>
    </lineage>
</organism>
<accession>A0ABQ5RVR8</accession>
<feature type="compositionally biased region" description="Basic and acidic residues" evidence="1">
    <location>
        <begin position="378"/>
        <end position="387"/>
    </location>
</feature>
<keyword evidence="4" id="KW-1185">Reference proteome</keyword>
<dbReference type="CDD" id="cd09917">
    <property type="entry name" value="F-box_SF"/>
    <property type="match status" value="1"/>
</dbReference>
<name>A0ABQ5RVR8_9CHLO</name>
<evidence type="ECO:0000313" key="4">
    <source>
        <dbReference type="Proteomes" id="UP001165090"/>
    </source>
</evidence>
<feature type="domain" description="F-box" evidence="2">
    <location>
        <begin position="5"/>
        <end position="51"/>
    </location>
</feature>
<gene>
    <name evidence="3" type="ORF">VaNZ11_003907</name>
</gene>
<dbReference type="Pfam" id="PF10442">
    <property type="entry name" value="FIST_C"/>
    <property type="match status" value="1"/>
</dbReference>
<dbReference type="InterPro" id="IPR019494">
    <property type="entry name" value="FIST_C"/>
</dbReference>